<accession>A0AAV0XM53</accession>
<evidence type="ECO:0000313" key="1">
    <source>
        <dbReference type="EMBL" id="CAI6369208.1"/>
    </source>
</evidence>
<dbReference type="Proteomes" id="UP001160148">
    <property type="component" value="Unassembled WGS sequence"/>
</dbReference>
<comment type="caution">
    <text evidence="1">The sequence shown here is derived from an EMBL/GenBank/DDBJ whole genome shotgun (WGS) entry which is preliminary data.</text>
</comment>
<dbReference type="EMBL" id="CARXXK010000005">
    <property type="protein sequence ID" value="CAI6369208.1"/>
    <property type="molecule type" value="Genomic_DNA"/>
</dbReference>
<keyword evidence="2" id="KW-1185">Reference proteome</keyword>
<dbReference type="AlphaFoldDB" id="A0AAV0XM53"/>
<sequence>MLAQYGTNLNSKHTKHVDTALNETCRVITGCLKPTPLKYIYPLSGIAPPRIRRYVATCMERYQKEPDILCECGEDQSDDHLLQYTLTPPRCTTDDLALVNEKAIAMAIHWLKQNI</sequence>
<proteinExistence type="predicted"/>
<protein>
    <submittedName>
        <fullName evidence="1">Uncharacterized protein</fullName>
    </submittedName>
</protein>
<gene>
    <name evidence="1" type="ORF">MEUPH1_LOCUS23471</name>
</gene>
<organism evidence="1 2">
    <name type="scientific">Macrosiphum euphorbiae</name>
    <name type="common">potato aphid</name>
    <dbReference type="NCBI Taxonomy" id="13131"/>
    <lineage>
        <taxon>Eukaryota</taxon>
        <taxon>Metazoa</taxon>
        <taxon>Ecdysozoa</taxon>
        <taxon>Arthropoda</taxon>
        <taxon>Hexapoda</taxon>
        <taxon>Insecta</taxon>
        <taxon>Pterygota</taxon>
        <taxon>Neoptera</taxon>
        <taxon>Paraneoptera</taxon>
        <taxon>Hemiptera</taxon>
        <taxon>Sternorrhyncha</taxon>
        <taxon>Aphidomorpha</taxon>
        <taxon>Aphidoidea</taxon>
        <taxon>Aphididae</taxon>
        <taxon>Macrosiphini</taxon>
        <taxon>Macrosiphum</taxon>
    </lineage>
</organism>
<evidence type="ECO:0000313" key="2">
    <source>
        <dbReference type="Proteomes" id="UP001160148"/>
    </source>
</evidence>
<name>A0AAV0XM53_9HEMI</name>
<reference evidence="1 2" key="1">
    <citation type="submission" date="2023-01" db="EMBL/GenBank/DDBJ databases">
        <authorList>
            <person name="Whitehead M."/>
        </authorList>
    </citation>
    <scope>NUCLEOTIDE SEQUENCE [LARGE SCALE GENOMIC DNA]</scope>
</reference>